<evidence type="ECO:0000313" key="3">
    <source>
        <dbReference type="EMBL" id="MCP2334274.1"/>
    </source>
</evidence>
<dbReference type="PANTHER" id="PTHR11461:SF211">
    <property type="entry name" value="GH10112P-RELATED"/>
    <property type="match status" value="1"/>
</dbReference>
<accession>A0ABT1JQ22</accession>
<comment type="caution">
    <text evidence="3">The sequence shown here is derived from an EMBL/GenBank/DDBJ whole genome shotgun (WGS) entry which is preliminary data.</text>
</comment>
<name>A0ABT1JQ22_ACTCY</name>
<proteinExistence type="inferred from homology"/>
<feature type="domain" description="Serpin" evidence="2">
    <location>
        <begin position="11"/>
        <end position="371"/>
    </location>
</feature>
<dbReference type="SMART" id="SM00093">
    <property type="entry name" value="SERPIN"/>
    <property type="match status" value="1"/>
</dbReference>
<dbReference type="PANTHER" id="PTHR11461">
    <property type="entry name" value="SERINE PROTEASE INHIBITOR, SERPIN"/>
    <property type="match status" value="1"/>
</dbReference>
<dbReference type="PROSITE" id="PS00284">
    <property type="entry name" value="SERPIN"/>
    <property type="match status" value="1"/>
</dbReference>
<dbReference type="Gene3D" id="3.30.497.10">
    <property type="entry name" value="Antithrombin, subunit I, domain 2"/>
    <property type="match status" value="1"/>
</dbReference>
<dbReference type="Pfam" id="PF00079">
    <property type="entry name" value="Serpin"/>
    <property type="match status" value="1"/>
</dbReference>
<keyword evidence="4" id="KW-1185">Reference proteome</keyword>
<dbReference type="Proteomes" id="UP000791080">
    <property type="component" value="Unassembled WGS sequence"/>
</dbReference>
<gene>
    <name evidence="3" type="ORF">G443_004544</name>
</gene>
<protein>
    <submittedName>
        <fullName evidence="3">Serpin B</fullName>
    </submittedName>
</protein>
<organism evidence="3 4">
    <name type="scientific">Actinoalloteichus caeruleus DSM 43889</name>
    <dbReference type="NCBI Taxonomy" id="1120930"/>
    <lineage>
        <taxon>Bacteria</taxon>
        <taxon>Bacillati</taxon>
        <taxon>Actinomycetota</taxon>
        <taxon>Actinomycetes</taxon>
        <taxon>Pseudonocardiales</taxon>
        <taxon>Pseudonocardiaceae</taxon>
        <taxon>Actinoalloteichus</taxon>
        <taxon>Actinoalloteichus cyanogriseus</taxon>
    </lineage>
</organism>
<sequence length="373" mass="40030">MDDRAHLAFALSLLRALEPDPATTFCWSPYSVTSGLGLVAAGARGRTRDELLALLSPGKAEGVDRIAERLTSASSLKVLGTHQERPVLALSNTLWVRPDIDVSGDFVEGLGDWPGGAVRAADFASDPDGVRRLINQDVAETTRDLIPELLAPGSVEPRTVATLVNALYLRTSWIVGFTEHRTSPLPFHSPGGRRDVPTMRQVSRLPHAAQDGWQAVSLPTHGGVEAVALLPDGDLQDSEVALDAWTLGRLLDAMRSTQVDLFLPRLRVSGRAELREPLGGLGVDTVFTSDADLSGISESRRVLLSSVVHEAVLRVDEQGLEGAAATAAVVSLTAAAPPSRPVVVRLDRPFLLLVRHRRSGEVYFLARVADPGR</sequence>
<dbReference type="CDD" id="cd19590">
    <property type="entry name" value="serpin_thermopin-like"/>
    <property type="match status" value="1"/>
</dbReference>
<evidence type="ECO:0000313" key="4">
    <source>
        <dbReference type="Proteomes" id="UP000791080"/>
    </source>
</evidence>
<comment type="similarity">
    <text evidence="1">Belongs to the serpin family.</text>
</comment>
<dbReference type="InterPro" id="IPR036186">
    <property type="entry name" value="Serpin_sf"/>
</dbReference>
<dbReference type="EMBL" id="AUBJ02000001">
    <property type="protein sequence ID" value="MCP2334274.1"/>
    <property type="molecule type" value="Genomic_DNA"/>
</dbReference>
<dbReference type="InterPro" id="IPR042185">
    <property type="entry name" value="Serpin_sf_2"/>
</dbReference>
<reference evidence="3 4" key="1">
    <citation type="submission" date="2022-06" db="EMBL/GenBank/DDBJ databases">
        <title>Genomic Encyclopedia of Type Strains, Phase I: the one thousand microbial genomes (KMG-I) project.</title>
        <authorList>
            <person name="Kyrpides N."/>
        </authorList>
    </citation>
    <scope>NUCLEOTIDE SEQUENCE [LARGE SCALE GENOMIC DNA]</scope>
    <source>
        <strain evidence="3 4">DSM 43889</strain>
    </source>
</reference>
<dbReference type="Gene3D" id="2.30.39.10">
    <property type="entry name" value="Alpha-1-antitrypsin, domain 1"/>
    <property type="match status" value="2"/>
</dbReference>
<evidence type="ECO:0000256" key="1">
    <source>
        <dbReference type="RuleBase" id="RU000411"/>
    </source>
</evidence>
<dbReference type="InterPro" id="IPR000215">
    <property type="entry name" value="Serpin_fam"/>
</dbReference>
<dbReference type="InterPro" id="IPR023796">
    <property type="entry name" value="Serpin_dom"/>
</dbReference>
<dbReference type="InterPro" id="IPR042178">
    <property type="entry name" value="Serpin_sf_1"/>
</dbReference>
<dbReference type="SUPFAM" id="SSF56574">
    <property type="entry name" value="Serpins"/>
    <property type="match status" value="1"/>
</dbReference>
<evidence type="ECO:0000259" key="2">
    <source>
        <dbReference type="SMART" id="SM00093"/>
    </source>
</evidence>
<dbReference type="InterPro" id="IPR023795">
    <property type="entry name" value="Serpin_CS"/>
</dbReference>